<gene>
    <name evidence="6" type="primary">cheB_3</name>
    <name evidence="6" type="ORF">E5S67_04321</name>
</gene>
<feature type="active site" evidence="4">
    <location>
        <position position="27"/>
    </location>
</feature>
<dbReference type="EMBL" id="SRRZ01000089">
    <property type="protein sequence ID" value="NQE36556.1"/>
    <property type="molecule type" value="Genomic_DNA"/>
</dbReference>
<organism evidence="6 7">
    <name type="scientific">Microcoleus asticus IPMA8</name>
    <dbReference type="NCBI Taxonomy" id="2563858"/>
    <lineage>
        <taxon>Bacteria</taxon>
        <taxon>Bacillati</taxon>
        <taxon>Cyanobacteriota</taxon>
        <taxon>Cyanophyceae</taxon>
        <taxon>Oscillatoriophycideae</taxon>
        <taxon>Oscillatoriales</taxon>
        <taxon>Microcoleaceae</taxon>
        <taxon>Microcoleus</taxon>
        <taxon>Microcoleus asticus</taxon>
    </lineage>
</organism>
<dbReference type="Pfam" id="PF01339">
    <property type="entry name" value="CheB_methylest"/>
    <property type="match status" value="1"/>
</dbReference>
<evidence type="ECO:0000256" key="1">
    <source>
        <dbReference type="ARBA" id="ARBA00022801"/>
    </source>
</evidence>
<evidence type="ECO:0000256" key="4">
    <source>
        <dbReference type="PROSITE-ProRule" id="PRU00050"/>
    </source>
</evidence>
<accession>A0ABX2D212</accession>
<dbReference type="InterPro" id="IPR000673">
    <property type="entry name" value="Sig_transdc_resp-reg_Me-estase"/>
</dbReference>
<evidence type="ECO:0000256" key="2">
    <source>
        <dbReference type="ARBA" id="ARBA00039140"/>
    </source>
</evidence>
<proteinExistence type="predicted"/>
<dbReference type="Gene3D" id="3.40.50.180">
    <property type="entry name" value="Methylesterase CheB, C-terminal domain"/>
    <property type="match status" value="1"/>
</dbReference>
<feature type="domain" description="CheB-type methylesterase" evidence="5">
    <location>
        <begin position="20"/>
        <end position="240"/>
    </location>
</feature>
<name>A0ABX2D212_9CYAN</name>
<dbReference type="InterPro" id="IPR035909">
    <property type="entry name" value="CheB_C"/>
</dbReference>
<keyword evidence="7" id="KW-1185">Reference proteome</keyword>
<keyword evidence="4" id="KW-0145">Chemotaxis</keyword>
<dbReference type="EC" id="3.1.1.61" evidence="2"/>
<evidence type="ECO:0000313" key="6">
    <source>
        <dbReference type="EMBL" id="NQE36556.1"/>
    </source>
</evidence>
<dbReference type="GO" id="GO:0008984">
    <property type="term" value="F:protein-glutamate methylesterase activity"/>
    <property type="evidence" value="ECO:0007669"/>
    <property type="project" value="UniProtKB-EC"/>
</dbReference>
<dbReference type="RefSeq" id="WP_246276909.1">
    <property type="nucleotide sequence ID" value="NZ_SRRZ01000089.1"/>
</dbReference>
<evidence type="ECO:0000256" key="3">
    <source>
        <dbReference type="ARBA" id="ARBA00048267"/>
    </source>
</evidence>
<protein>
    <recommendedName>
        <fullName evidence="2">protein-glutamate methylesterase</fullName>
        <ecNumber evidence="2">3.1.1.61</ecNumber>
    </recommendedName>
</protein>
<feature type="active site" evidence="4">
    <location>
        <position position="54"/>
    </location>
</feature>
<feature type="active site" evidence="4">
    <location>
        <position position="182"/>
    </location>
</feature>
<sequence>MKQLNVVINSTAELNKNKFEIVVVGTSLGGLQALTVLLANLPQSFPLPVVIVQHRHKSSQDRLSDFLQKQSSLQITEAEDKEPIAPGRVYLAPADYHLLIESPREWEQSVSENDFTSWGRVALEPMHNSKSPIVCRATATFALSTEGPVCYARPSIDVLFESAADAFGEKVIGIILTGANSDGSEGLAKIKAEGGLTFVEEPASALCRTMPASAIANVEVDWILPLSKIAPCLVKLLRIKD</sequence>
<comment type="catalytic activity">
    <reaction evidence="3">
        <text>[protein]-L-glutamate 5-O-methyl ester + H2O = L-glutamyl-[protein] + methanol + H(+)</text>
        <dbReference type="Rhea" id="RHEA:23236"/>
        <dbReference type="Rhea" id="RHEA-COMP:10208"/>
        <dbReference type="Rhea" id="RHEA-COMP:10311"/>
        <dbReference type="ChEBI" id="CHEBI:15377"/>
        <dbReference type="ChEBI" id="CHEBI:15378"/>
        <dbReference type="ChEBI" id="CHEBI:17790"/>
        <dbReference type="ChEBI" id="CHEBI:29973"/>
        <dbReference type="ChEBI" id="CHEBI:82795"/>
        <dbReference type="EC" id="3.1.1.61"/>
    </reaction>
</comment>
<dbReference type="PROSITE" id="PS50122">
    <property type="entry name" value="CHEB"/>
    <property type="match status" value="1"/>
</dbReference>
<dbReference type="PANTHER" id="PTHR42872:SF3">
    <property type="entry name" value="PROTEIN-GLUTAMATE METHYLESTERASE_PROTEIN-GLUTAMINE GLUTAMINASE 1"/>
    <property type="match status" value="1"/>
</dbReference>
<dbReference type="SUPFAM" id="SSF52738">
    <property type="entry name" value="Methylesterase CheB, C-terminal domain"/>
    <property type="match status" value="2"/>
</dbReference>
<reference evidence="6 7" key="1">
    <citation type="journal article" date="2020" name="Sci. Rep.">
        <title>A novel cyanobacterial geosmin producer, revising GeoA distribution and dispersion patterns in Bacteria.</title>
        <authorList>
            <person name="Churro C."/>
            <person name="Semedo-Aguiar A.P."/>
            <person name="Silva A.D."/>
            <person name="Pereira-Leal J.B."/>
            <person name="Leite R.B."/>
        </authorList>
    </citation>
    <scope>NUCLEOTIDE SEQUENCE [LARGE SCALE GENOMIC DNA]</scope>
    <source>
        <strain evidence="6 7">IPMA8</strain>
    </source>
</reference>
<dbReference type="CDD" id="cd16433">
    <property type="entry name" value="CheB"/>
    <property type="match status" value="1"/>
</dbReference>
<keyword evidence="1 4" id="KW-0378">Hydrolase</keyword>
<dbReference type="Proteomes" id="UP000702425">
    <property type="component" value="Unassembled WGS sequence"/>
</dbReference>
<dbReference type="PANTHER" id="PTHR42872">
    <property type="entry name" value="PROTEIN-GLUTAMATE METHYLESTERASE/PROTEIN-GLUTAMINE GLUTAMINASE"/>
    <property type="match status" value="1"/>
</dbReference>
<comment type="caution">
    <text evidence="6">The sequence shown here is derived from an EMBL/GenBank/DDBJ whole genome shotgun (WGS) entry which is preliminary data.</text>
</comment>
<evidence type="ECO:0000259" key="5">
    <source>
        <dbReference type="PROSITE" id="PS50122"/>
    </source>
</evidence>
<evidence type="ECO:0000313" key="7">
    <source>
        <dbReference type="Proteomes" id="UP000702425"/>
    </source>
</evidence>